<comment type="similarity">
    <text evidence="1">Belongs to the polysaccharide synthase family.</text>
</comment>
<proteinExistence type="inferred from homology"/>
<protein>
    <submittedName>
        <fullName evidence="4">Polysaccharide biosynthesis protein</fullName>
    </submittedName>
</protein>
<name>A0ABV0CYS5_9SPHN</name>
<keyword evidence="2" id="KW-0812">Transmembrane</keyword>
<evidence type="ECO:0000256" key="2">
    <source>
        <dbReference type="SAM" id="Phobius"/>
    </source>
</evidence>
<dbReference type="Gene3D" id="3.40.50.720">
    <property type="entry name" value="NAD(P)-binding Rossmann-like Domain"/>
    <property type="match status" value="2"/>
</dbReference>
<comment type="caution">
    <text evidence="4">The sequence shown here is derived from an EMBL/GenBank/DDBJ whole genome shotgun (WGS) entry which is preliminary data.</text>
</comment>
<evidence type="ECO:0000259" key="3">
    <source>
        <dbReference type="Pfam" id="PF02719"/>
    </source>
</evidence>
<dbReference type="InterPro" id="IPR003869">
    <property type="entry name" value="Polysac_CapD-like"/>
</dbReference>
<gene>
    <name evidence="4" type="ORF">ABDJ38_12615</name>
</gene>
<feature type="transmembrane region" description="Helical" evidence="2">
    <location>
        <begin position="52"/>
        <end position="74"/>
    </location>
</feature>
<dbReference type="SUPFAM" id="SSF51735">
    <property type="entry name" value="NAD(P)-binding Rossmann-fold domains"/>
    <property type="match status" value="1"/>
</dbReference>
<feature type="domain" description="Polysaccharide biosynthesis protein CapD-like" evidence="3">
    <location>
        <begin position="345"/>
        <end position="637"/>
    </location>
</feature>
<keyword evidence="5" id="KW-1185">Reference proteome</keyword>
<dbReference type="Pfam" id="PF02719">
    <property type="entry name" value="Polysacc_synt_2"/>
    <property type="match status" value="1"/>
</dbReference>
<evidence type="ECO:0000256" key="1">
    <source>
        <dbReference type="ARBA" id="ARBA00007430"/>
    </source>
</evidence>
<feature type="transmembrane region" description="Helical" evidence="2">
    <location>
        <begin position="120"/>
        <end position="142"/>
    </location>
</feature>
<dbReference type="InterPro" id="IPR036291">
    <property type="entry name" value="NAD(P)-bd_dom_sf"/>
</dbReference>
<dbReference type="InterPro" id="IPR051203">
    <property type="entry name" value="Polysaccharide_Synthase-Rel"/>
</dbReference>
<dbReference type="Proteomes" id="UP001484535">
    <property type="component" value="Unassembled WGS sequence"/>
</dbReference>
<keyword evidence="2" id="KW-1133">Transmembrane helix</keyword>
<feature type="transmembrane region" description="Helical" evidence="2">
    <location>
        <begin position="86"/>
        <end position="108"/>
    </location>
</feature>
<keyword evidence="2" id="KW-0472">Membrane</keyword>
<dbReference type="CDD" id="cd05237">
    <property type="entry name" value="UDP_invert_4-6DH_SDR_e"/>
    <property type="match status" value="1"/>
</dbReference>
<dbReference type="PANTHER" id="PTHR43318">
    <property type="entry name" value="UDP-N-ACETYLGLUCOSAMINE 4,6-DEHYDRATASE"/>
    <property type="match status" value="1"/>
</dbReference>
<sequence>MTAEAETAAKAVSDGSDDLTFYGGGRLTRLSRVLAARFGIASAARWKKIIRLVGVMTLDFTAIAGALLLLLPFIEQLIEARASMVTLPLFVVTGSAIAVFGMFITGLYKRNWRFTSLADCFVLTLNVAIVIGIFWAAIWFVFDISNVRQLVLLAILHFCLSLLFMQAMRLARRAALRIPTFSFKREASVEDLANHEKVVLVGRADWVESAIRIIHADRNSPIVVVGSLVPEGDGPISQLRGVPVLGCPEHLLSAVLALEERSRRPDTVILCDDAINLSPRDVASITRRTRDLGIKIERVGDDWGHLLGRANGSSLDKLSTSDLLGRREFELREATISKQVAGETILVTGAGGTIGGELARQLAGFKPTKLVLLDHSEFNLYTIERQVREAYPEVPLAISLCDIRDFAEIRRVFERHQPAIVYHAAAIKHVPIAEANACAGAHTNIIGTKNVADAVCEFGARAMVQVSTDKAVNPVGIMGASKRVGELYAQSLDLCGIDDPDAPRFMTTRFGNVLGSSGSVVPLFKSQLLAGGPLTVTHPEMKRFFMTVREAVQLILESSSRALQDGTPRGRIMVLDMGEPVKIVDLARRMIRLHGLEPDIDIEINFTGLRPGEKLYEELFDSCEVQQPSSIPGIFEAQSHPVPLPLITRAIEQIGIEISKGNDGNVRRIAHHLTSLPSSSPTLAGFVANTRSLLGRSHLTVEER</sequence>
<evidence type="ECO:0000313" key="5">
    <source>
        <dbReference type="Proteomes" id="UP001484535"/>
    </source>
</evidence>
<dbReference type="EMBL" id="JBDLBR010000004">
    <property type="protein sequence ID" value="MEN7538017.1"/>
    <property type="molecule type" value="Genomic_DNA"/>
</dbReference>
<organism evidence="4 5">
    <name type="scientific">Aurantiacibacter flavus</name>
    <dbReference type="NCBI Taxonomy" id="3145232"/>
    <lineage>
        <taxon>Bacteria</taxon>
        <taxon>Pseudomonadati</taxon>
        <taxon>Pseudomonadota</taxon>
        <taxon>Alphaproteobacteria</taxon>
        <taxon>Sphingomonadales</taxon>
        <taxon>Erythrobacteraceae</taxon>
        <taxon>Aurantiacibacter</taxon>
    </lineage>
</organism>
<reference evidence="4 5" key="1">
    <citation type="submission" date="2024-05" db="EMBL/GenBank/DDBJ databases">
        <authorList>
            <person name="Park S."/>
        </authorList>
    </citation>
    <scope>NUCLEOTIDE SEQUENCE [LARGE SCALE GENOMIC DNA]</scope>
    <source>
        <strain evidence="4 5">DGU5</strain>
    </source>
</reference>
<accession>A0ABV0CYS5</accession>
<dbReference type="PANTHER" id="PTHR43318:SF1">
    <property type="entry name" value="POLYSACCHARIDE BIOSYNTHESIS PROTEIN EPSC-RELATED"/>
    <property type="match status" value="1"/>
</dbReference>
<evidence type="ECO:0000313" key="4">
    <source>
        <dbReference type="EMBL" id="MEN7538017.1"/>
    </source>
</evidence>